<evidence type="ECO:0000313" key="2">
    <source>
        <dbReference type="EMBL" id="KKM82777.1"/>
    </source>
</evidence>
<reference evidence="2" key="1">
    <citation type="journal article" date="2015" name="Nature">
        <title>Complex archaea that bridge the gap between prokaryotes and eukaryotes.</title>
        <authorList>
            <person name="Spang A."/>
            <person name="Saw J.H."/>
            <person name="Jorgensen S.L."/>
            <person name="Zaremba-Niedzwiedzka K."/>
            <person name="Martijn J."/>
            <person name="Lind A.E."/>
            <person name="van Eijk R."/>
            <person name="Schleper C."/>
            <person name="Guy L."/>
            <person name="Ettema T.J."/>
        </authorList>
    </citation>
    <scope>NUCLEOTIDE SEQUENCE</scope>
</reference>
<evidence type="ECO:0000256" key="1">
    <source>
        <dbReference type="SAM" id="Phobius"/>
    </source>
</evidence>
<feature type="transmembrane region" description="Helical" evidence="1">
    <location>
        <begin position="27"/>
        <end position="46"/>
    </location>
</feature>
<gene>
    <name evidence="2" type="ORF">LCGC14_1316160</name>
</gene>
<keyword evidence="1" id="KW-0812">Transmembrane</keyword>
<sequence>MEIDKEIQIDVKGLWKRFLHSGWLPRLTFIGIVLMKVVGLLTWDWWLVLAPLWMISVMASIVLAGTVLVGITYPAWKPIYKSGSRLLREYKKDKETGKKLAKQQSLTTAQSVLYFVRRTLRFIFVG</sequence>
<protein>
    <submittedName>
        <fullName evidence="2">Uncharacterized protein</fullName>
    </submittedName>
</protein>
<dbReference type="AlphaFoldDB" id="A0A0F9NNB7"/>
<dbReference type="EMBL" id="LAZR01007809">
    <property type="protein sequence ID" value="KKM82777.1"/>
    <property type="molecule type" value="Genomic_DNA"/>
</dbReference>
<name>A0A0F9NNB7_9ZZZZ</name>
<proteinExistence type="predicted"/>
<keyword evidence="1" id="KW-1133">Transmembrane helix</keyword>
<accession>A0A0F9NNB7</accession>
<comment type="caution">
    <text evidence="2">The sequence shown here is derived from an EMBL/GenBank/DDBJ whole genome shotgun (WGS) entry which is preliminary data.</text>
</comment>
<keyword evidence="1" id="KW-0472">Membrane</keyword>
<organism evidence="2">
    <name type="scientific">marine sediment metagenome</name>
    <dbReference type="NCBI Taxonomy" id="412755"/>
    <lineage>
        <taxon>unclassified sequences</taxon>
        <taxon>metagenomes</taxon>
        <taxon>ecological metagenomes</taxon>
    </lineage>
</organism>
<feature type="transmembrane region" description="Helical" evidence="1">
    <location>
        <begin position="52"/>
        <end position="76"/>
    </location>
</feature>